<dbReference type="CDD" id="cd16922">
    <property type="entry name" value="HATPase_EvgS-ArcB-TorS-like"/>
    <property type="match status" value="1"/>
</dbReference>
<evidence type="ECO:0000256" key="2">
    <source>
        <dbReference type="ARBA" id="ARBA00012438"/>
    </source>
</evidence>
<dbReference type="PANTHER" id="PTHR45339">
    <property type="entry name" value="HYBRID SIGNAL TRANSDUCTION HISTIDINE KINASE J"/>
    <property type="match status" value="1"/>
</dbReference>
<dbReference type="Pfam" id="PF08447">
    <property type="entry name" value="PAS_3"/>
    <property type="match status" value="1"/>
</dbReference>
<dbReference type="InterPro" id="IPR004358">
    <property type="entry name" value="Sig_transdc_His_kin-like_C"/>
</dbReference>
<evidence type="ECO:0000259" key="7">
    <source>
        <dbReference type="PROSITE" id="PS50113"/>
    </source>
</evidence>
<dbReference type="SUPFAM" id="SSF55874">
    <property type="entry name" value="ATPase domain of HSP90 chaperone/DNA topoisomerase II/histidine kinase"/>
    <property type="match status" value="1"/>
</dbReference>
<dbReference type="InterPro" id="IPR035965">
    <property type="entry name" value="PAS-like_dom_sf"/>
</dbReference>
<sequence length="881" mass="98412">MRDWVKSKDGIVDEKRNRVTLNASIVLLLALMVLITATEVLRFMDATAKVDNTLYFTSQLHTQEDALFALDAATSRGLIIKEFTETIDTGDLFVADSIRTRLVSARQLLLSESMLGFPKETRVDLARLLGVYLSYEPSRSELNQFENPKANVIPLSPEVDTETLISYLQSLRIFQKNWIANLASEGLTERRSLSFHSLLVLIFILLGFIPLSTGIVTSRHFAREHKQLLNTQGYFDRLISSLPGVVLLTNRSGEIIAASETASQFLGHPKDWYLQATMAQVLPKRFLQQYQLYSQNHLDLKADMAKGRELLVVDANGKELPVELHFGNFETEEGDVLVVCLQDVSDRRAVDQRYQRVQRRFDMAMTASRDGLWDWDLASNKVNFSESWLEMVGIVNGHPLDSLEVFEDCVLPEDRSHVKAQFITFLRSKDTLLRMEHRLRCRDGRVIDIFSRACAQRDSKGKVLRIVGVHSDVTSFKVAEREVLRLNRNLEDRVRLRTQQLENALASAEAANSAKAVFLSVMGHEIRTPMNGVIGMTDLLAKSKLDGEQKMMVDTVRRSSQSLLATLDNILDYVALESGSAVIAPAEFQLVEFVEGVADSFGQQIARNKQRFILHIDPAVPATVVADSSYLRKVLLNLLDNAIKFSVYTSPHGVIQLRLGLAADQSDVVVGQQRLEIKVIDNGIGISGEERTQLFEPFVQIESTRARRFGGTGLGLAITAKIVHLMGGQIALTSSSGEDTCFAVQLLVEVPEVSAVVREDRDCAVFTCIPDKTLRSAVLGSLEASGYEVESLESVSEVTAKTKDISRPVIVLAMEDDDEMQDYCDRQKINMLKLWARPRDKAILRVDRVYTDPLLPSALLRALEREQRVVSPGLAGGDTGL</sequence>
<feature type="transmembrane region" description="Helical" evidence="5">
    <location>
        <begin position="20"/>
        <end position="41"/>
    </location>
</feature>
<reference evidence="9" key="1">
    <citation type="journal article" date="2019" name="Int. J. Syst. Evol. Microbiol.">
        <title>The Global Catalogue of Microorganisms (GCM) 10K type strain sequencing project: providing services to taxonomists for standard genome sequencing and annotation.</title>
        <authorList>
            <consortium name="The Broad Institute Genomics Platform"/>
            <consortium name="The Broad Institute Genome Sequencing Center for Infectious Disease"/>
            <person name="Wu L."/>
            <person name="Ma J."/>
        </authorList>
    </citation>
    <scope>NUCLEOTIDE SEQUENCE [LARGE SCALE GENOMIC DNA]</scope>
    <source>
        <strain evidence="9">JCM 17304</strain>
    </source>
</reference>
<keyword evidence="5" id="KW-0812">Transmembrane</keyword>
<proteinExistence type="predicted"/>
<keyword evidence="3" id="KW-0597">Phosphoprotein</keyword>
<dbReference type="InterPro" id="IPR005467">
    <property type="entry name" value="His_kinase_dom"/>
</dbReference>
<dbReference type="EMBL" id="BAABDM010000001">
    <property type="protein sequence ID" value="GAA4083114.1"/>
    <property type="molecule type" value="Genomic_DNA"/>
</dbReference>
<comment type="caution">
    <text evidence="8">The sequence shown here is derived from an EMBL/GenBank/DDBJ whole genome shotgun (WGS) entry which is preliminary data.</text>
</comment>
<dbReference type="InterPro" id="IPR003661">
    <property type="entry name" value="HisK_dim/P_dom"/>
</dbReference>
<dbReference type="SMART" id="SM00091">
    <property type="entry name" value="PAS"/>
    <property type="match status" value="2"/>
</dbReference>
<gene>
    <name evidence="8" type="ORF">GCM10022414_02280</name>
</gene>
<dbReference type="Proteomes" id="UP001500392">
    <property type="component" value="Unassembled WGS sequence"/>
</dbReference>
<dbReference type="InterPro" id="IPR003594">
    <property type="entry name" value="HATPase_dom"/>
</dbReference>
<keyword evidence="5" id="KW-1133">Transmembrane helix</keyword>
<feature type="transmembrane region" description="Helical" evidence="5">
    <location>
        <begin position="198"/>
        <end position="217"/>
    </location>
</feature>
<keyword evidence="4" id="KW-0902">Two-component regulatory system</keyword>
<dbReference type="NCBIfam" id="TIGR00229">
    <property type="entry name" value="sensory_box"/>
    <property type="match status" value="2"/>
</dbReference>
<evidence type="ECO:0000256" key="5">
    <source>
        <dbReference type="SAM" id="Phobius"/>
    </source>
</evidence>
<feature type="domain" description="PAC" evidence="7">
    <location>
        <begin position="433"/>
        <end position="485"/>
    </location>
</feature>
<name>A0ABP7W892_9GAMM</name>
<dbReference type="SMART" id="SM00086">
    <property type="entry name" value="PAC"/>
    <property type="match status" value="1"/>
</dbReference>
<dbReference type="SUPFAM" id="SSF47384">
    <property type="entry name" value="Homodimeric domain of signal transducing histidine kinase"/>
    <property type="match status" value="1"/>
</dbReference>
<evidence type="ECO:0000256" key="1">
    <source>
        <dbReference type="ARBA" id="ARBA00000085"/>
    </source>
</evidence>
<dbReference type="Pfam" id="PF02518">
    <property type="entry name" value="HATPase_c"/>
    <property type="match status" value="1"/>
</dbReference>
<dbReference type="InterPro" id="IPR013655">
    <property type="entry name" value="PAS_fold_3"/>
</dbReference>
<keyword evidence="5" id="KW-0472">Membrane</keyword>
<dbReference type="PANTHER" id="PTHR45339:SF1">
    <property type="entry name" value="HYBRID SIGNAL TRANSDUCTION HISTIDINE KINASE J"/>
    <property type="match status" value="1"/>
</dbReference>
<dbReference type="Gene3D" id="3.30.450.20">
    <property type="entry name" value="PAS domain"/>
    <property type="match status" value="2"/>
</dbReference>
<evidence type="ECO:0000313" key="8">
    <source>
        <dbReference type="EMBL" id="GAA4083114.1"/>
    </source>
</evidence>
<feature type="domain" description="Histidine kinase" evidence="6">
    <location>
        <begin position="521"/>
        <end position="750"/>
    </location>
</feature>
<dbReference type="Gene3D" id="3.30.565.10">
    <property type="entry name" value="Histidine kinase-like ATPase, C-terminal domain"/>
    <property type="match status" value="1"/>
</dbReference>
<accession>A0ABP7W892</accession>
<dbReference type="InterPro" id="IPR000700">
    <property type="entry name" value="PAS-assoc_C"/>
</dbReference>
<dbReference type="InterPro" id="IPR036890">
    <property type="entry name" value="HATPase_C_sf"/>
</dbReference>
<dbReference type="Pfam" id="PF00512">
    <property type="entry name" value="HisKA"/>
    <property type="match status" value="1"/>
</dbReference>
<comment type="catalytic activity">
    <reaction evidence="1">
        <text>ATP + protein L-histidine = ADP + protein N-phospho-L-histidine.</text>
        <dbReference type="EC" id="2.7.13.3"/>
    </reaction>
</comment>
<dbReference type="Pfam" id="PF13426">
    <property type="entry name" value="PAS_9"/>
    <property type="match status" value="1"/>
</dbReference>
<dbReference type="PRINTS" id="PR00344">
    <property type="entry name" value="BCTRLSENSOR"/>
</dbReference>
<dbReference type="SMART" id="SM00388">
    <property type="entry name" value="HisKA"/>
    <property type="match status" value="1"/>
</dbReference>
<dbReference type="CDD" id="cd00130">
    <property type="entry name" value="PAS"/>
    <property type="match status" value="2"/>
</dbReference>
<dbReference type="CDD" id="cd00082">
    <property type="entry name" value="HisKA"/>
    <property type="match status" value="1"/>
</dbReference>
<dbReference type="PROSITE" id="PS50109">
    <property type="entry name" value="HIS_KIN"/>
    <property type="match status" value="1"/>
</dbReference>
<organism evidence="8 9">
    <name type="scientific">Zhongshania borealis</name>
    <dbReference type="NCBI Taxonomy" id="889488"/>
    <lineage>
        <taxon>Bacteria</taxon>
        <taxon>Pseudomonadati</taxon>
        <taxon>Pseudomonadota</taxon>
        <taxon>Gammaproteobacteria</taxon>
        <taxon>Cellvibrionales</taxon>
        <taxon>Spongiibacteraceae</taxon>
        <taxon>Zhongshania</taxon>
    </lineage>
</organism>
<dbReference type="SMART" id="SM00387">
    <property type="entry name" value="HATPase_c"/>
    <property type="match status" value="1"/>
</dbReference>
<protein>
    <recommendedName>
        <fullName evidence="2">histidine kinase</fullName>
        <ecNumber evidence="2">2.7.13.3</ecNumber>
    </recommendedName>
</protein>
<dbReference type="SUPFAM" id="SSF55785">
    <property type="entry name" value="PYP-like sensor domain (PAS domain)"/>
    <property type="match status" value="2"/>
</dbReference>
<dbReference type="InterPro" id="IPR000014">
    <property type="entry name" value="PAS"/>
</dbReference>
<dbReference type="InterPro" id="IPR036097">
    <property type="entry name" value="HisK_dim/P_sf"/>
</dbReference>
<evidence type="ECO:0000256" key="4">
    <source>
        <dbReference type="ARBA" id="ARBA00023012"/>
    </source>
</evidence>
<evidence type="ECO:0000256" key="3">
    <source>
        <dbReference type="ARBA" id="ARBA00022553"/>
    </source>
</evidence>
<dbReference type="EC" id="2.7.13.3" evidence="2"/>
<keyword evidence="9" id="KW-1185">Reference proteome</keyword>
<evidence type="ECO:0000259" key="6">
    <source>
        <dbReference type="PROSITE" id="PS50109"/>
    </source>
</evidence>
<evidence type="ECO:0000313" key="9">
    <source>
        <dbReference type="Proteomes" id="UP001500392"/>
    </source>
</evidence>
<dbReference type="Gene3D" id="1.10.287.130">
    <property type="match status" value="1"/>
</dbReference>
<dbReference type="PROSITE" id="PS50113">
    <property type="entry name" value="PAC"/>
    <property type="match status" value="1"/>
</dbReference>
<dbReference type="InterPro" id="IPR001610">
    <property type="entry name" value="PAC"/>
</dbReference>